<dbReference type="InterPro" id="IPR036561">
    <property type="entry name" value="MAM33_sf"/>
</dbReference>
<dbReference type="EMBL" id="AMZH03003528">
    <property type="protein sequence ID" value="RRT72045.1"/>
    <property type="molecule type" value="Genomic_DNA"/>
</dbReference>
<dbReference type="PANTHER" id="PTHR10826">
    <property type="entry name" value="COMPLEMENT COMPONENT 1"/>
    <property type="match status" value="1"/>
</dbReference>
<accession>A0A427A729</accession>
<evidence type="ECO:0008006" key="3">
    <source>
        <dbReference type="Google" id="ProtNLM"/>
    </source>
</evidence>
<gene>
    <name evidence="1" type="ORF">B296_00017514</name>
</gene>
<evidence type="ECO:0000313" key="2">
    <source>
        <dbReference type="Proteomes" id="UP000287651"/>
    </source>
</evidence>
<name>A0A427A729_ENSVE</name>
<evidence type="ECO:0000313" key="1">
    <source>
        <dbReference type="EMBL" id="RRT72045.1"/>
    </source>
</evidence>
<sequence length="218" mass="25044">MARFLLPLLRRSFLSVPGSHPSVFDENLLRLLRNEISYLSDYLPPRPVSHSLPLSSLASFSIEDHPGEQWIRLRSKHGDEDVKVDVTMFDGAAPVPSVSIAEKVRASECAPRLHISLIVEVSRGEASDSVLELICSAWPDSLDVETLFPLHRKVAVFRPYFGRNFKNLEKEVRRQVISYLEERGVDDDLAEFLHEYMTNKDKVELLRWLRIVESYVQK</sequence>
<dbReference type="Pfam" id="PF02330">
    <property type="entry name" value="MAM33"/>
    <property type="match status" value="1"/>
</dbReference>
<organism evidence="1 2">
    <name type="scientific">Ensete ventricosum</name>
    <name type="common">Abyssinian banana</name>
    <name type="synonym">Musa ensete</name>
    <dbReference type="NCBI Taxonomy" id="4639"/>
    <lineage>
        <taxon>Eukaryota</taxon>
        <taxon>Viridiplantae</taxon>
        <taxon>Streptophyta</taxon>
        <taxon>Embryophyta</taxon>
        <taxon>Tracheophyta</taxon>
        <taxon>Spermatophyta</taxon>
        <taxon>Magnoliopsida</taxon>
        <taxon>Liliopsida</taxon>
        <taxon>Zingiberales</taxon>
        <taxon>Musaceae</taxon>
        <taxon>Ensete</taxon>
    </lineage>
</organism>
<dbReference type="Gene3D" id="3.10.280.10">
    <property type="entry name" value="Mitochondrial glycoprotein"/>
    <property type="match status" value="1"/>
</dbReference>
<protein>
    <recommendedName>
        <fullName evidence="3">Mitochondrial glycoprotein</fullName>
    </recommendedName>
</protein>
<dbReference type="PANTHER" id="PTHR10826:SF38">
    <property type="entry name" value="OS09G0557400 PROTEIN"/>
    <property type="match status" value="1"/>
</dbReference>
<dbReference type="GO" id="GO:0005759">
    <property type="term" value="C:mitochondrial matrix"/>
    <property type="evidence" value="ECO:0007669"/>
    <property type="project" value="InterPro"/>
</dbReference>
<reference evidence="1 2" key="1">
    <citation type="journal article" date="2014" name="Agronomy (Basel)">
        <title>A Draft Genome Sequence for Ensete ventricosum, the Drought-Tolerant Tree Against Hunger.</title>
        <authorList>
            <person name="Harrison J."/>
            <person name="Moore K.A."/>
            <person name="Paszkiewicz K."/>
            <person name="Jones T."/>
            <person name="Grant M."/>
            <person name="Ambacheew D."/>
            <person name="Muzemil S."/>
            <person name="Studholme D.J."/>
        </authorList>
    </citation>
    <scope>NUCLEOTIDE SEQUENCE [LARGE SCALE GENOMIC DNA]</scope>
</reference>
<dbReference type="Proteomes" id="UP000287651">
    <property type="component" value="Unassembled WGS sequence"/>
</dbReference>
<dbReference type="AlphaFoldDB" id="A0A427A729"/>
<dbReference type="InterPro" id="IPR003428">
    <property type="entry name" value="MAM33"/>
</dbReference>
<comment type="caution">
    <text evidence="1">The sequence shown here is derived from an EMBL/GenBank/DDBJ whole genome shotgun (WGS) entry which is preliminary data.</text>
</comment>
<dbReference type="SUPFAM" id="SSF54529">
    <property type="entry name" value="Mitochondrial glycoprotein MAM33-like"/>
    <property type="match status" value="1"/>
</dbReference>
<proteinExistence type="predicted"/>